<name>M7Z574_TRIUA</name>
<protein>
    <submittedName>
        <fullName evidence="1">Uncharacterized protein</fullName>
    </submittedName>
</protein>
<dbReference type="EMBL" id="KD174404">
    <property type="protein sequence ID" value="EMS55122.1"/>
    <property type="molecule type" value="Genomic_DNA"/>
</dbReference>
<accession>M7Z574</accession>
<gene>
    <name evidence="1" type="ORF">TRIUR3_00848</name>
</gene>
<evidence type="ECO:0000313" key="1">
    <source>
        <dbReference type="EMBL" id="EMS55122.1"/>
    </source>
</evidence>
<organism evidence="1">
    <name type="scientific">Triticum urartu</name>
    <name type="common">Red wild einkorn</name>
    <name type="synonym">Crithodium urartu</name>
    <dbReference type="NCBI Taxonomy" id="4572"/>
    <lineage>
        <taxon>Eukaryota</taxon>
        <taxon>Viridiplantae</taxon>
        <taxon>Streptophyta</taxon>
        <taxon>Embryophyta</taxon>
        <taxon>Tracheophyta</taxon>
        <taxon>Spermatophyta</taxon>
        <taxon>Magnoliopsida</taxon>
        <taxon>Liliopsida</taxon>
        <taxon>Poales</taxon>
        <taxon>Poaceae</taxon>
        <taxon>BOP clade</taxon>
        <taxon>Pooideae</taxon>
        <taxon>Triticodae</taxon>
        <taxon>Triticeae</taxon>
        <taxon>Triticinae</taxon>
        <taxon>Triticum</taxon>
    </lineage>
</organism>
<dbReference type="STRING" id="4572.M7Z574"/>
<sequence length="195" mass="19941">MGGLPWWLAPTECTPQPSSSGSLAGTLAFIFLSPCPQRALLGAIDLLFLLASLLLVLAKRRGSGRAGPEHEALLPTPTAPSRSITCGYAVALGASAVLAAASAVLLAIAAFLLPPAAWRYAESAFLAAHCAAHAVAAWTVVAASRKPAAAHPPRHLRVFWIATALCAALFSASAAIRCAGGSPLFKATSSISNMF</sequence>
<dbReference type="eggNOG" id="KOG0054">
    <property type="taxonomic scope" value="Eukaryota"/>
</dbReference>
<reference evidence="1" key="1">
    <citation type="journal article" date="2013" name="Nature">
        <title>Draft genome of the wheat A-genome progenitor Triticum urartu.</title>
        <authorList>
            <person name="Ling H.Q."/>
            <person name="Zhao S."/>
            <person name="Liu D."/>
            <person name="Wang J."/>
            <person name="Sun H."/>
            <person name="Zhang C."/>
            <person name="Fan H."/>
            <person name="Li D."/>
            <person name="Dong L."/>
            <person name="Tao Y."/>
            <person name="Gao C."/>
            <person name="Wu H."/>
            <person name="Li Y."/>
            <person name="Cui Y."/>
            <person name="Guo X."/>
            <person name="Zheng S."/>
            <person name="Wang B."/>
            <person name="Yu K."/>
            <person name="Liang Q."/>
            <person name="Yang W."/>
            <person name="Lou X."/>
            <person name="Chen J."/>
            <person name="Feng M."/>
            <person name="Jian J."/>
            <person name="Zhang X."/>
            <person name="Luo G."/>
            <person name="Jiang Y."/>
            <person name="Liu J."/>
            <person name="Wang Z."/>
            <person name="Sha Y."/>
            <person name="Zhang B."/>
            <person name="Wu H."/>
            <person name="Tang D."/>
            <person name="Shen Q."/>
            <person name="Xue P."/>
            <person name="Zou S."/>
            <person name="Wang X."/>
            <person name="Liu X."/>
            <person name="Wang F."/>
            <person name="Yang Y."/>
            <person name="An X."/>
            <person name="Dong Z."/>
            <person name="Zhang K."/>
            <person name="Zhang X."/>
            <person name="Luo M.C."/>
            <person name="Dvorak J."/>
            <person name="Tong Y."/>
            <person name="Wang J."/>
            <person name="Yang H."/>
            <person name="Li Z."/>
            <person name="Wang D."/>
            <person name="Zhang A."/>
            <person name="Wang J."/>
        </authorList>
    </citation>
    <scope>NUCLEOTIDE SEQUENCE</scope>
</reference>
<dbReference type="AlphaFoldDB" id="M7Z574"/>
<proteinExistence type="predicted"/>